<organism evidence="1 2">
    <name type="scientific">Mucilaginibacter pocheonensis</name>
    <dbReference type="NCBI Taxonomy" id="398050"/>
    <lineage>
        <taxon>Bacteria</taxon>
        <taxon>Pseudomonadati</taxon>
        <taxon>Bacteroidota</taxon>
        <taxon>Sphingobacteriia</taxon>
        <taxon>Sphingobacteriales</taxon>
        <taxon>Sphingobacteriaceae</taxon>
        <taxon>Mucilaginibacter</taxon>
    </lineage>
</organism>
<dbReference type="PANTHER" id="PTHR35532">
    <property type="entry name" value="SIMILAR TO POLYHYDROXYALKANOATE DEPOLYMERASE"/>
    <property type="match status" value="1"/>
</dbReference>
<dbReference type="Proteomes" id="UP001247620">
    <property type="component" value="Unassembled WGS sequence"/>
</dbReference>
<dbReference type="PANTHER" id="PTHR35532:SF5">
    <property type="entry name" value="CARBOHYDRATE-BINDING DOMAIN-CONTAINING PROTEIN"/>
    <property type="match status" value="1"/>
</dbReference>
<reference evidence="1 2" key="1">
    <citation type="submission" date="2023-07" db="EMBL/GenBank/DDBJ databases">
        <title>Sorghum-associated microbial communities from plants grown in Nebraska, USA.</title>
        <authorList>
            <person name="Schachtman D."/>
        </authorList>
    </citation>
    <scope>NUCLEOTIDE SEQUENCE [LARGE SCALE GENOMIC DNA]</scope>
    <source>
        <strain evidence="1 2">3262</strain>
    </source>
</reference>
<evidence type="ECO:0000313" key="1">
    <source>
        <dbReference type="EMBL" id="MDR6942945.1"/>
    </source>
</evidence>
<accession>A0ABU1TDK3</accession>
<name>A0ABU1TDK3_9SPHI</name>
<keyword evidence="2" id="KW-1185">Reference proteome</keyword>
<protein>
    <recommendedName>
        <fullName evidence="3">Transglutaminase domain-containing protein</fullName>
    </recommendedName>
</protein>
<proteinExistence type="predicted"/>
<sequence>MTVTFCLQLSCNYEPIEVTTTLSLSGDNRSEIEKVIKYFKGEGNATKLKAAYYLIAKMKDQYHPSGTGVKNYDALFRKLVHTKEEDKKNYVKIWDSLKTNNFPRGNIGRIEYSLDVKTTKARFLINHINAAFIAWQQPWTKDLTFDEFCEWILPYKLADERPNDWMDQIQHSHHWLIDSMKGNSDAYKACLLLNEELKQNFKIRSFPFPFDPNFAELDSVRSAKCVHATQYTAYLMRAMGVPIVMDFTQYWGNLNGGHQWNALIYHHKPIPFVGSESDPGKTKIELAFQRRRAKVFRRTFTAQSSSLPVINYGDEDVPVNLNSSHIADVTDDYVPVSDVTIRKSKQLKDANIYYLFVFNKHVWRPIFWGVAPTNSNSIVFRKMGRNILYLPGRFNKGKTIPISAPFILDTDGKICFLNTTPKSNTKLQIDKKSPLGPSITKGKSYELFLWNNKWTSLAKVTATGNHLNFDAVAKNGLYWIHSSDKATNERIFTIKNGKQVWW</sequence>
<evidence type="ECO:0000313" key="2">
    <source>
        <dbReference type="Proteomes" id="UP001247620"/>
    </source>
</evidence>
<dbReference type="EMBL" id="JAVDUU010000003">
    <property type="protein sequence ID" value="MDR6942945.1"/>
    <property type="molecule type" value="Genomic_DNA"/>
</dbReference>
<evidence type="ECO:0008006" key="3">
    <source>
        <dbReference type="Google" id="ProtNLM"/>
    </source>
</evidence>
<dbReference type="RefSeq" id="WP_310096525.1">
    <property type="nucleotide sequence ID" value="NZ_JAVDUU010000003.1"/>
</dbReference>
<comment type="caution">
    <text evidence="1">The sequence shown here is derived from an EMBL/GenBank/DDBJ whole genome shotgun (WGS) entry which is preliminary data.</text>
</comment>
<gene>
    <name evidence="1" type="ORF">J2W55_002798</name>
</gene>